<evidence type="ECO:0008006" key="7">
    <source>
        <dbReference type="Google" id="ProtNLM"/>
    </source>
</evidence>
<comment type="cofactor">
    <cofactor evidence="1">
        <name>[4Fe-4S] cluster</name>
        <dbReference type="ChEBI" id="CHEBI:49883"/>
    </cofactor>
</comment>
<dbReference type="GO" id="GO:0046872">
    <property type="term" value="F:metal ion binding"/>
    <property type="evidence" value="ECO:0007669"/>
    <property type="project" value="UniProtKB-KW"/>
</dbReference>
<dbReference type="PANTHER" id="PTHR43409">
    <property type="entry name" value="ANAEROBIC MAGNESIUM-PROTOPORPHYRIN IX MONOMETHYL ESTER CYCLASE-RELATED"/>
    <property type="match status" value="1"/>
</dbReference>
<evidence type="ECO:0000256" key="4">
    <source>
        <dbReference type="ARBA" id="ARBA00023004"/>
    </source>
</evidence>
<keyword evidence="4" id="KW-0408">Iron</keyword>
<evidence type="ECO:0000256" key="1">
    <source>
        <dbReference type="ARBA" id="ARBA00001966"/>
    </source>
</evidence>
<dbReference type="InterPro" id="IPR051198">
    <property type="entry name" value="BchE-like"/>
</dbReference>
<organism evidence="6">
    <name type="scientific">marine sediment metagenome</name>
    <dbReference type="NCBI Taxonomy" id="412755"/>
    <lineage>
        <taxon>unclassified sequences</taxon>
        <taxon>metagenomes</taxon>
        <taxon>ecological metagenomes</taxon>
    </lineage>
</organism>
<keyword evidence="5" id="KW-0411">Iron-sulfur</keyword>
<evidence type="ECO:0000256" key="3">
    <source>
        <dbReference type="ARBA" id="ARBA00022723"/>
    </source>
</evidence>
<name>A0A0F9EKS6_9ZZZZ</name>
<keyword evidence="3" id="KW-0479">Metal-binding</keyword>
<dbReference type="AlphaFoldDB" id="A0A0F9EKS6"/>
<dbReference type="GO" id="GO:0005829">
    <property type="term" value="C:cytosol"/>
    <property type="evidence" value="ECO:0007669"/>
    <property type="project" value="TreeGrafter"/>
</dbReference>
<dbReference type="GO" id="GO:0051536">
    <property type="term" value="F:iron-sulfur cluster binding"/>
    <property type="evidence" value="ECO:0007669"/>
    <property type="project" value="UniProtKB-KW"/>
</dbReference>
<evidence type="ECO:0000313" key="6">
    <source>
        <dbReference type="EMBL" id="KKL74639.1"/>
    </source>
</evidence>
<accession>A0A0F9EKS6</accession>
<feature type="non-terminal residue" evidence="6">
    <location>
        <position position="1"/>
    </location>
</feature>
<gene>
    <name evidence="6" type="ORF">LCGC14_2062860</name>
</gene>
<protein>
    <recommendedName>
        <fullName evidence="7">Radical SAM core domain-containing protein</fullName>
    </recommendedName>
</protein>
<sequence length="157" mass="18256">FIKVLEALKILHANNIMVIGNLVIGIDLYGTEEDIIKEINFMKKVDVDIVSFVLLTPFPGSDTMKELGKQGLIISKDWSKYTVLYPVIKTHKLSSKQLYELLYYSFRAIKYINNLKGIAYRVFKSRGILFVLNPKRLLHLINSWLKIRTLFKDFKQS</sequence>
<keyword evidence="2" id="KW-0949">S-adenosyl-L-methionine</keyword>
<evidence type="ECO:0000256" key="5">
    <source>
        <dbReference type="ARBA" id="ARBA00023014"/>
    </source>
</evidence>
<dbReference type="PANTHER" id="PTHR43409:SF7">
    <property type="entry name" value="BLL1977 PROTEIN"/>
    <property type="match status" value="1"/>
</dbReference>
<dbReference type="InterPro" id="IPR058240">
    <property type="entry name" value="rSAM_sf"/>
</dbReference>
<reference evidence="6" key="1">
    <citation type="journal article" date="2015" name="Nature">
        <title>Complex archaea that bridge the gap between prokaryotes and eukaryotes.</title>
        <authorList>
            <person name="Spang A."/>
            <person name="Saw J.H."/>
            <person name="Jorgensen S.L."/>
            <person name="Zaremba-Niedzwiedzka K."/>
            <person name="Martijn J."/>
            <person name="Lind A.E."/>
            <person name="van Eijk R."/>
            <person name="Schleper C."/>
            <person name="Guy L."/>
            <person name="Ettema T.J."/>
        </authorList>
    </citation>
    <scope>NUCLEOTIDE SEQUENCE</scope>
</reference>
<evidence type="ECO:0000256" key="2">
    <source>
        <dbReference type="ARBA" id="ARBA00022691"/>
    </source>
</evidence>
<comment type="caution">
    <text evidence="6">The sequence shown here is derived from an EMBL/GenBank/DDBJ whole genome shotgun (WGS) entry which is preliminary data.</text>
</comment>
<proteinExistence type="predicted"/>
<dbReference type="SUPFAM" id="SSF102114">
    <property type="entry name" value="Radical SAM enzymes"/>
    <property type="match status" value="1"/>
</dbReference>
<dbReference type="EMBL" id="LAZR01024587">
    <property type="protein sequence ID" value="KKL74639.1"/>
    <property type="molecule type" value="Genomic_DNA"/>
</dbReference>